<evidence type="ECO:0000259" key="3">
    <source>
        <dbReference type="PROSITE" id="PS50102"/>
    </source>
</evidence>
<dbReference type="PROSITE" id="PS50102">
    <property type="entry name" value="RRM"/>
    <property type="match status" value="1"/>
</dbReference>
<dbReference type="SMART" id="SM00360">
    <property type="entry name" value="RRM"/>
    <property type="match status" value="1"/>
</dbReference>
<dbReference type="STRING" id="180498.A0A067KYP2"/>
<keyword evidence="5" id="KW-1185">Reference proteome</keyword>
<dbReference type="Proteomes" id="UP000027138">
    <property type="component" value="Unassembled WGS sequence"/>
</dbReference>
<keyword evidence="1 2" id="KW-0694">RNA-binding</keyword>
<name>A0A067KYP2_JATCU</name>
<dbReference type="InterPro" id="IPR035979">
    <property type="entry name" value="RBD_domain_sf"/>
</dbReference>
<organism evidence="4 5">
    <name type="scientific">Jatropha curcas</name>
    <name type="common">Barbados nut</name>
    <dbReference type="NCBI Taxonomy" id="180498"/>
    <lineage>
        <taxon>Eukaryota</taxon>
        <taxon>Viridiplantae</taxon>
        <taxon>Streptophyta</taxon>
        <taxon>Embryophyta</taxon>
        <taxon>Tracheophyta</taxon>
        <taxon>Spermatophyta</taxon>
        <taxon>Magnoliopsida</taxon>
        <taxon>eudicotyledons</taxon>
        <taxon>Gunneridae</taxon>
        <taxon>Pentapetalae</taxon>
        <taxon>rosids</taxon>
        <taxon>fabids</taxon>
        <taxon>Malpighiales</taxon>
        <taxon>Euphorbiaceae</taxon>
        <taxon>Crotonoideae</taxon>
        <taxon>Jatropheae</taxon>
        <taxon>Jatropha</taxon>
    </lineage>
</organism>
<feature type="domain" description="RRM" evidence="3">
    <location>
        <begin position="16"/>
        <end position="80"/>
    </location>
</feature>
<proteinExistence type="predicted"/>
<accession>A0A067KYP2</accession>
<dbReference type="Pfam" id="PF00076">
    <property type="entry name" value="RRM_1"/>
    <property type="match status" value="1"/>
</dbReference>
<dbReference type="InterPro" id="IPR012677">
    <property type="entry name" value="Nucleotide-bd_a/b_plait_sf"/>
</dbReference>
<sequence length="115" mass="13080">MRNDIVTEDLCSCCVGLPLSTTEGRLKKAFSHYGEVSRGLYHLAVKIVSDTKTKQPLGFAFVWFTSEESAQVAVSEMDGKVYIFSNIFDSLIIPKWGSDCILEEYERHHLWLTED</sequence>
<protein>
    <recommendedName>
        <fullName evidence="3">RRM domain-containing protein</fullName>
    </recommendedName>
</protein>
<dbReference type="PANTHER" id="PTHR48027">
    <property type="entry name" value="HETEROGENEOUS NUCLEAR RIBONUCLEOPROTEIN 87F-RELATED"/>
    <property type="match status" value="1"/>
</dbReference>
<reference evidence="4 5" key="1">
    <citation type="journal article" date="2014" name="PLoS ONE">
        <title>Global Analysis of Gene Expression Profiles in Physic Nut (Jatropha curcas L.) Seedlings Exposed to Salt Stress.</title>
        <authorList>
            <person name="Zhang L."/>
            <person name="Zhang C."/>
            <person name="Wu P."/>
            <person name="Chen Y."/>
            <person name="Li M."/>
            <person name="Jiang H."/>
            <person name="Wu G."/>
        </authorList>
    </citation>
    <scope>NUCLEOTIDE SEQUENCE [LARGE SCALE GENOMIC DNA]</scope>
    <source>
        <strain evidence="5">cv. GZQX0401</strain>
        <tissue evidence="4">Young leaves</tissue>
    </source>
</reference>
<dbReference type="InterPro" id="IPR052462">
    <property type="entry name" value="SLIRP/GR-RBP-like"/>
</dbReference>
<dbReference type="OrthoDB" id="272703at2759"/>
<dbReference type="SUPFAM" id="SSF54928">
    <property type="entry name" value="RNA-binding domain, RBD"/>
    <property type="match status" value="1"/>
</dbReference>
<gene>
    <name evidence="4" type="ORF">JCGZ_02096</name>
</gene>
<dbReference type="EMBL" id="KK914334">
    <property type="protein sequence ID" value="KDP40098.1"/>
    <property type="molecule type" value="Genomic_DNA"/>
</dbReference>
<dbReference type="GO" id="GO:0003723">
    <property type="term" value="F:RNA binding"/>
    <property type="evidence" value="ECO:0007669"/>
    <property type="project" value="UniProtKB-UniRule"/>
</dbReference>
<dbReference type="Gene3D" id="3.30.70.330">
    <property type="match status" value="1"/>
</dbReference>
<evidence type="ECO:0000313" key="4">
    <source>
        <dbReference type="EMBL" id="KDP40098.1"/>
    </source>
</evidence>
<dbReference type="AlphaFoldDB" id="A0A067KYP2"/>
<evidence type="ECO:0000256" key="1">
    <source>
        <dbReference type="ARBA" id="ARBA00022884"/>
    </source>
</evidence>
<evidence type="ECO:0000313" key="5">
    <source>
        <dbReference type="Proteomes" id="UP000027138"/>
    </source>
</evidence>
<dbReference type="InterPro" id="IPR000504">
    <property type="entry name" value="RRM_dom"/>
</dbReference>
<evidence type="ECO:0000256" key="2">
    <source>
        <dbReference type="PROSITE-ProRule" id="PRU00176"/>
    </source>
</evidence>